<evidence type="ECO:0000313" key="2">
    <source>
        <dbReference type="Proteomes" id="UP000202888"/>
    </source>
</evidence>
<organism evidence="1 2">
    <name type="scientific">Vibrio phage ValKK3</name>
    <dbReference type="NCBI Taxonomy" id="1610855"/>
    <lineage>
        <taxon>Viruses</taxon>
        <taxon>Duplodnaviria</taxon>
        <taxon>Heunggongvirae</taxon>
        <taxon>Uroviricota</taxon>
        <taxon>Caudoviricetes</taxon>
        <taxon>Pantevenvirales</taxon>
        <taxon>Straboviridae</taxon>
        <taxon>Schizotequatrovirus</taxon>
        <taxon>Schizotequatrovirus valkk3</taxon>
    </lineage>
</organism>
<evidence type="ECO:0000313" key="1">
    <source>
        <dbReference type="EMBL" id="AJT61209.1"/>
    </source>
</evidence>
<accession>A0A0D4DB56</accession>
<keyword evidence="2" id="KW-1185">Reference proteome</keyword>
<sequence length="61" mass="7352">MNMIIFLAAVLFFVLQNPWLKKIFCMFGWHTWEYKKGSKRACTHCNKRQSLIRVGNDTDWK</sequence>
<reference evidence="1 2" key="1">
    <citation type="journal article" date="2016" name="Genom Data">
        <title>Complete genome sequence of a giant Vibrio phage ValKK3 infecting Vibrio alginolyticus.</title>
        <authorList>
            <person name="Lal T.M."/>
            <person name="Sano M."/>
            <person name="Hatai K."/>
            <person name="Ransangan J."/>
        </authorList>
    </citation>
    <scope>NUCLEOTIDE SEQUENCE [LARGE SCALE GENOMIC DNA]</scope>
</reference>
<name>A0A0D4DB56_9CAUD</name>
<dbReference type="GeneID" id="26628694"/>
<protein>
    <submittedName>
        <fullName evidence="1">Uncharacterized protein</fullName>
    </submittedName>
</protein>
<dbReference type="OrthoDB" id="26951at10239"/>
<dbReference type="EMBL" id="KP671755">
    <property type="protein sequence ID" value="AJT61209.1"/>
    <property type="molecule type" value="Genomic_DNA"/>
</dbReference>
<proteinExistence type="predicted"/>
<dbReference type="RefSeq" id="YP_009201471.1">
    <property type="nucleotide sequence ID" value="NC_028829.1"/>
</dbReference>
<dbReference type="Proteomes" id="UP000202888">
    <property type="component" value="Segment"/>
</dbReference>
<dbReference type="KEGG" id="vg:26628694"/>